<evidence type="ECO:0000256" key="1">
    <source>
        <dbReference type="SAM" id="Coils"/>
    </source>
</evidence>
<dbReference type="AlphaFoldDB" id="T1KHJ7"/>
<evidence type="ECO:0000313" key="3">
    <source>
        <dbReference type="EnsemblMetazoa" id="tetur11g04640.1"/>
    </source>
</evidence>
<proteinExistence type="predicted"/>
<dbReference type="HOGENOM" id="CLU_2111969_0_0_1"/>
<protein>
    <submittedName>
        <fullName evidence="3">Uncharacterized protein</fullName>
    </submittedName>
</protein>
<keyword evidence="1" id="KW-0175">Coiled coil</keyword>
<accession>T1KHJ7</accession>
<feature type="compositionally biased region" description="Basic residues" evidence="2">
    <location>
        <begin position="11"/>
        <end position="26"/>
    </location>
</feature>
<sequence length="115" mass="13315">MADAPGPSRPRLTHAQKANARKRARLARILDRPSNDPNKRAVFQKKAEKLQRRVSKCKELIEGLRQKLEAAESEEEKRRVEDQINFHTSRQEDLERKVDIFLNPPNSNMGTQTDN</sequence>
<reference evidence="3" key="2">
    <citation type="submission" date="2015-06" db="UniProtKB">
        <authorList>
            <consortium name="EnsemblMetazoa"/>
        </authorList>
    </citation>
    <scope>IDENTIFICATION</scope>
</reference>
<evidence type="ECO:0000313" key="4">
    <source>
        <dbReference type="Proteomes" id="UP000015104"/>
    </source>
</evidence>
<dbReference type="Proteomes" id="UP000015104">
    <property type="component" value="Unassembled WGS sequence"/>
</dbReference>
<reference evidence="4" key="1">
    <citation type="submission" date="2011-08" db="EMBL/GenBank/DDBJ databases">
        <authorList>
            <person name="Rombauts S."/>
        </authorList>
    </citation>
    <scope>NUCLEOTIDE SEQUENCE</scope>
    <source>
        <strain evidence="4">London</strain>
    </source>
</reference>
<feature type="region of interest" description="Disordered" evidence="2">
    <location>
        <begin position="1"/>
        <end position="38"/>
    </location>
</feature>
<feature type="coiled-coil region" evidence="1">
    <location>
        <begin position="47"/>
        <end position="97"/>
    </location>
</feature>
<name>T1KHJ7_TETUR</name>
<keyword evidence="4" id="KW-1185">Reference proteome</keyword>
<organism evidence="3 4">
    <name type="scientific">Tetranychus urticae</name>
    <name type="common">Two-spotted spider mite</name>
    <dbReference type="NCBI Taxonomy" id="32264"/>
    <lineage>
        <taxon>Eukaryota</taxon>
        <taxon>Metazoa</taxon>
        <taxon>Ecdysozoa</taxon>
        <taxon>Arthropoda</taxon>
        <taxon>Chelicerata</taxon>
        <taxon>Arachnida</taxon>
        <taxon>Acari</taxon>
        <taxon>Acariformes</taxon>
        <taxon>Trombidiformes</taxon>
        <taxon>Prostigmata</taxon>
        <taxon>Eleutherengona</taxon>
        <taxon>Raphignathae</taxon>
        <taxon>Tetranychoidea</taxon>
        <taxon>Tetranychidae</taxon>
        <taxon>Tetranychus</taxon>
    </lineage>
</organism>
<dbReference type="EnsemblMetazoa" id="tetur11g04640.1">
    <property type="protein sequence ID" value="tetur11g04640.1"/>
    <property type="gene ID" value="tetur11g04640"/>
</dbReference>
<evidence type="ECO:0000256" key="2">
    <source>
        <dbReference type="SAM" id="MobiDB-lite"/>
    </source>
</evidence>
<dbReference type="EMBL" id="CAEY01000075">
    <property type="status" value="NOT_ANNOTATED_CDS"/>
    <property type="molecule type" value="Genomic_DNA"/>
</dbReference>
<feature type="compositionally biased region" description="Basic and acidic residues" evidence="2">
    <location>
        <begin position="28"/>
        <end position="38"/>
    </location>
</feature>